<dbReference type="RefSeq" id="WP_012566413.1">
    <property type="nucleotide sequence ID" value="NC_011420.2"/>
</dbReference>
<feature type="domain" description="EamA" evidence="6">
    <location>
        <begin position="6"/>
        <end position="129"/>
    </location>
</feature>
<feature type="transmembrane region" description="Helical" evidence="5">
    <location>
        <begin position="57"/>
        <end position="79"/>
    </location>
</feature>
<dbReference type="InterPro" id="IPR000620">
    <property type="entry name" value="EamA_dom"/>
</dbReference>
<keyword evidence="4 5" id="KW-0472">Membrane</keyword>
<evidence type="ECO:0000256" key="2">
    <source>
        <dbReference type="ARBA" id="ARBA00022692"/>
    </source>
</evidence>
<feature type="transmembrane region" description="Helical" evidence="5">
    <location>
        <begin position="262"/>
        <end position="279"/>
    </location>
</feature>
<dbReference type="GO" id="GO:0016020">
    <property type="term" value="C:membrane"/>
    <property type="evidence" value="ECO:0007669"/>
    <property type="project" value="UniProtKB-SubCell"/>
</dbReference>
<protein>
    <submittedName>
        <fullName evidence="7">Amino acid metabolite efflux pump, probable</fullName>
    </submittedName>
</protein>
<organism evidence="7 8">
    <name type="scientific">Rhodospirillum centenum (strain ATCC 51521 / SW)</name>
    <dbReference type="NCBI Taxonomy" id="414684"/>
    <lineage>
        <taxon>Bacteria</taxon>
        <taxon>Pseudomonadati</taxon>
        <taxon>Pseudomonadota</taxon>
        <taxon>Alphaproteobacteria</taxon>
        <taxon>Rhodospirillales</taxon>
        <taxon>Rhodospirillaceae</taxon>
        <taxon>Rhodospirillum</taxon>
    </lineage>
</organism>
<evidence type="ECO:0000259" key="6">
    <source>
        <dbReference type="Pfam" id="PF00892"/>
    </source>
</evidence>
<feature type="transmembrane region" description="Helical" evidence="5">
    <location>
        <begin position="33"/>
        <end position="50"/>
    </location>
</feature>
<feature type="transmembrane region" description="Helical" evidence="5">
    <location>
        <begin position="167"/>
        <end position="189"/>
    </location>
</feature>
<keyword evidence="3 5" id="KW-1133">Transmembrane helix</keyword>
<feature type="transmembrane region" description="Helical" evidence="5">
    <location>
        <begin position="140"/>
        <end position="158"/>
    </location>
</feature>
<feature type="transmembrane region" description="Helical" evidence="5">
    <location>
        <begin position="116"/>
        <end position="134"/>
    </location>
</feature>
<dbReference type="PANTHER" id="PTHR32322:SF9">
    <property type="entry name" value="AMINO-ACID METABOLITE EFFLUX PUMP-RELATED"/>
    <property type="match status" value="1"/>
</dbReference>
<dbReference type="KEGG" id="rce:RC1_1211"/>
<evidence type="ECO:0000256" key="5">
    <source>
        <dbReference type="SAM" id="Phobius"/>
    </source>
</evidence>
<dbReference type="Proteomes" id="UP000001591">
    <property type="component" value="Chromosome"/>
</dbReference>
<dbReference type="HOGENOM" id="CLU_033863_20_1_5"/>
<dbReference type="InterPro" id="IPR050638">
    <property type="entry name" value="AA-Vitamin_Transporters"/>
</dbReference>
<feature type="transmembrane region" description="Helical" evidence="5">
    <location>
        <begin position="209"/>
        <end position="228"/>
    </location>
</feature>
<dbReference type="OrthoDB" id="7158585at2"/>
<feature type="transmembrane region" description="Helical" evidence="5">
    <location>
        <begin position="235"/>
        <end position="256"/>
    </location>
</feature>
<comment type="subcellular location">
    <subcellularLocation>
        <location evidence="1">Membrane</location>
        <topology evidence="1">Multi-pass membrane protein</topology>
    </subcellularLocation>
</comment>
<dbReference type="SUPFAM" id="SSF103481">
    <property type="entry name" value="Multidrug resistance efflux transporter EmrE"/>
    <property type="match status" value="2"/>
</dbReference>
<dbReference type="InterPro" id="IPR037185">
    <property type="entry name" value="EmrE-like"/>
</dbReference>
<gene>
    <name evidence="7" type="primary">eamA</name>
    <name evidence="7" type="ordered locus">RC1_1211</name>
</gene>
<dbReference type="eggNOG" id="COG0697">
    <property type="taxonomic scope" value="Bacteria"/>
</dbReference>
<accession>B6ISV4</accession>
<feature type="domain" description="EamA" evidence="6">
    <location>
        <begin position="140"/>
        <end position="278"/>
    </location>
</feature>
<keyword evidence="2 5" id="KW-0812">Transmembrane</keyword>
<keyword evidence="8" id="KW-1185">Reference proteome</keyword>
<reference evidence="7 8" key="1">
    <citation type="journal article" date="2010" name="BMC Genomics">
        <title>Metabolic flexibility revealed in the genome of the cyst-forming alpha-1 proteobacterium Rhodospirillum centenum.</title>
        <authorList>
            <person name="Lu Y.K."/>
            <person name="Marden J."/>
            <person name="Han M."/>
            <person name="Swingley W.D."/>
            <person name="Mastrian S.D."/>
            <person name="Chowdhury S.R."/>
            <person name="Hao J."/>
            <person name="Helmy T."/>
            <person name="Kim S."/>
            <person name="Kurdoglu A.A."/>
            <person name="Matthies H.J."/>
            <person name="Rollo D."/>
            <person name="Stothard P."/>
            <person name="Blankenship R.E."/>
            <person name="Bauer C.E."/>
            <person name="Touchman J.W."/>
        </authorList>
    </citation>
    <scope>NUCLEOTIDE SEQUENCE [LARGE SCALE GENOMIC DNA]</scope>
    <source>
        <strain evidence="8">ATCC 51521 / SW</strain>
    </source>
</reference>
<evidence type="ECO:0000256" key="4">
    <source>
        <dbReference type="ARBA" id="ARBA00023136"/>
    </source>
</evidence>
<evidence type="ECO:0000256" key="1">
    <source>
        <dbReference type="ARBA" id="ARBA00004141"/>
    </source>
</evidence>
<evidence type="ECO:0000313" key="8">
    <source>
        <dbReference type="Proteomes" id="UP000001591"/>
    </source>
</evidence>
<name>B6ISV4_RHOCS</name>
<evidence type="ECO:0000313" key="7">
    <source>
        <dbReference type="EMBL" id="ACI98625.1"/>
    </source>
</evidence>
<proteinExistence type="predicted"/>
<dbReference type="EMBL" id="CP000613">
    <property type="protein sequence ID" value="ACI98625.1"/>
    <property type="molecule type" value="Genomic_DNA"/>
</dbReference>
<dbReference type="PANTHER" id="PTHR32322">
    <property type="entry name" value="INNER MEMBRANE TRANSPORTER"/>
    <property type="match status" value="1"/>
</dbReference>
<feature type="transmembrane region" description="Helical" evidence="5">
    <location>
        <begin position="7"/>
        <end position="27"/>
    </location>
</feature>
<dbReference type="Pfam" id="PF00892">
    <property type="entry name" value="EamA"/>
    <property type="match status" value="2"/>
</dbReference>
<dbReference type="AlphaFoldDB" id="B6ISV4"/>
<sequence>MKPIHISLAILCAAIWGFVFVVIDWGLSEIPPLLFTALRFAVCAAFLPFIGFKPPVAWRYIIGVGISLGMLQFGLYMGMAYGMPAGLASLVNQTQAFFTVMLAALWLGDRPSVRQLAGIAVAFLGIAVIAADLPAGGTQLGLMLCVVGAMFWAVSNVLMKVSKPPQVFVMMIWMSLIPPIPLCIASYYFEGPQGFSGLLTMSPTAWFAVFYSSVIATILGFGLWGYLLKQYTASIVAPFSMLVPVFGIGFAVTLLGEELSPVKLGACGIILAGLALTLLPSRRPPVVAAAHAR</sequence>
<feature type="transmembrane region" description="Helical" evidence="5">
    <location>
        <begin position="85"/>
        <end position="107"/>
    </location>
</feature>
<evidence type="ECO:0000256" key="3">
    <source>
        <dbReference type="ARBA" id="ARBA00022989"/>
    </source>
</evidence>